<dbReference type="Pfam" id="PF03081">
    <property type="entry name" value="Exo70_C"/>
    <property type="match status" value="1"/>
</dbReference>
<comment type="similarity">
    <text evidence="1">Belongs to the EXO70 family.</text>
</comment>
<accession>A0AAN9NR38</accession>
<dbReference type="GO" id="GO:0006887">
    <property type="term" value="P:exocytosis"/>
    <property type="evidence" value="ECO:0007669"/>
    <property type="project" value="InterPro"/>
</dbReference>
<dbReference type="GO" id="GO:0005546">
    <property type="term" value="F:phosphatidylinositol-4,5-bisphosphate binding"/>
    <property type="evidence" value="ECO:0007669"/>
    <property type="project" value="InterPro"/>
</dbReference>
<dbReference type="InterPro" id="IPR016159">
    <property type="entry name" value="Cullin_repeat-like_dom_sf"/>
</dbReference>
<dbReference type="SUPFAM" id="SSF74788">
    <property type="entry name" value="Cullin repeat-like"/>
    <property type="match status" value="1"/>
</dbReference>
<sequence>MRTFMERSQTITDDVVSILGSFDHHLSALETAMQVTHSTQNRCFLDWVYQFLQDLKRHNPKLHVILQAISIQGLISSSGGGSTAGGDRGSSGASRAVVKDRFKTFNTMFEELHQKQSQRSHP</sequence>
<protein>
    <recommendedName>
        <fullName evidence="3">Exocyst complex subunit Exo70 C-terminal domain-containing protein</fullName>
    </recommendedName>
</protein>
<dbReference type="Proteomes" id="UP001374584">
    <property type="component" value="Unassembled WGS sequence"/>
</dbReference>
<gene>
    <name evidence="4" type="ORF">VNO80_02319</name>
</gene>
<proteinExistence type="inferred from homology"/>
<evidence type="ECO:0000259" key="3">
    <source>
        <dbReference type="Pfam" id="PF03081"/>
    </source>
</evidence>
<keyword evidence="5" id="KW-1185">Reference proteome</keyword>
<evidence type="ECO:0000256" key="2">
    <source>
        <dbReference type="ARBA" id="ARBA00022448"/>
    </source>
</evidence>
<evidence type="ECO:0000256" key="1">
    <source>
        <dbReference type="ARBA" id="ARBA00006756"/>
    </source>
</evidence>
<evidence type="ECO:0000313" key="5">
    <source>
        <dbReference type="Proteomes" id="UP001374584"/>
    </source>
</evidence>
<feature type="domain" description="Exocyst complex subunit Exo70 C-terminal" evidence="3">
    <location>
        <begin position="76"/>
        <end position="119"/>
    </location>
</feature>
<evidence type="ECO:0000313" key="4">
    <source>
        <dbReference type="EMBL" id="KAK7376900.1"/>
    </source>
</evidence>
<organism evidence="4 5">
    <name type="scientific">Phaseolus coccineus</name>
    <name type="common">Scarlet runner bean</name>
    <name type="synonym">Phaseolus multiflorus</name>
    <dbReference type="NCBI Taxonomy" id="3886"/>
    <lineage>
        <taxon>Eukaryota</taxon>
        <taxon>Viridiplantae</taxon>
        <taxon>Streptophyta</taxon>
        <taxon>Embryophyta</taxon>
        <taxon>Tracheophyta</taxon>
        <taxon>Spermatophyta</taxon>
        <taxon>Magnoliopsida</taxon>
        <taxon>eudicotyledons</taxon>
        <taxon>Gunneridae</taxon>
        <taxon>Pentapetalae</taxon>
        <taxon>rosids</taxon>
        <taxon>fabids</taxon>
        <taxon>Fabales</taxon>
        <taxon>Fabaceae</taxon>
        <taxon>Papilionoideae</taxon>
        <taxon>50 kb inversion clade</taxon>
        <taxon>NPAAA clade</taxon>
        <taxon>indigoferoid/millettioid clade</taxon>
        <taxon>Phaseoleae</taxon>
        <taxon>Phaseolus</taxon>
    </lineage>
</organism>
<reference evidence="4 5" key="1">
    <citation type="submission" date="2024-01" db="EMBL/GenBank/DDBJ databases">
        <title>The genomes of 5 underutilized Papilionoideae crops provide insights into root nodulation and disease resistanc.</title>
        <authorList>
            <person name="Jiang F."/>
        </authorList>
    </citation>
    <scope>NUCLEOTIDE SEQUENCE [LARGE SCALE GENOMIC DNA]</scope>
    <source>
        <strain evidence="4">JINMINGXINNONG_FW02</strain>
        <tissue evidence="4">Leaves</tissue>
    </source>
</reference>
<name>A0AAN9NR38_PHACN</name>
<dbReference type="AlphaFoldDB" id="A0AAN9NR38"/>
<dbReference type="InterPro" id="IPR046364">
    <property type="entry name" value="Exo70_C"/>
</dbReference>
<dbReference type="GO" id="GO:0000145">
    <property type="term" value="C:exocyst"/>
    <property type="evidence" value="ECO:0007669"/>
    <property type="project" value="InterPro"/>
</dbReference>
<dbReference type="EMBL" id="JAYMYR010000002">
    <property type="protein sequence ID" value="KAK7376900.1"/>
    <property type="molecule type" value="Genomic_DNA"/>
</dbReference>
<dbReference type="Gene3D" id="1.20.1280.170">
    <property type="entry name" value="Exocyst complex component Exo70"/>
    <property type="match status" value="1"/>
</dbReference>
<comment type="caution">
    <text evidence="4">The sequence shown here is derived from an EMBL/GenBank/DDBJ whole genome shotgun (WGS) entry which is preliminary data.</text>
</comment>
<keyword evidence="2" id="KW-0813">Transport</keyword>